<comment type="caution">
    <text evidence="2">The sequence shown here is derived from an EMBL/GenBank/DDBJ whole genome shotgun (WGS) entry which is preliminary data.</text>
</comment>
<protein>
    <submittedName>
        <fullName evidence="2">Uncharacterized protein</fullName>
    </submittedName>
</protein>
<keyword evidence="1" id="KW-0812">Transmembrane</keyword>
<feature type="transmembrane region" description="Helical" evidence="1">
    <location>
        <begin position="34"/>
        <end position="53"/>
    </location>
</feature>
<gene>
    <name evidence="2" type="ORF">CDO51_00390</name>
</gene>
<evidence type="ECO:0000313" key="3">
    <source>
        <dbReference type="Proteomes" id="UP000214588"/>
    </source>
</evidence>
<keyword evidence="3" id="KW-1185">Reference proteome</keyword>
<sequence>MLQKINWVIFLVAFGGVLSLTVTVARYFQGTNLGLSLITTGLLLPFSLLNYFIDYNYMISLLRSHVKVTSQKTLLREISILIIYLGVLVTLGYGFINNFSFILFWLVVIVPGSSFFVTKILRNYM</sequence>
<dbReference type="EMBL" id="NIQC01000001">
    <property type="protein sequence ID" value="OWZ84900.1"/>
    <property type="molecule type" value="Genomic_DNA"/>
</dbReference>
<feature type="transmembrane region" description="Helical" evidence="1">
    <location>
        <begin position="102"/>
        <end position="121"/>
    </location>
</feature>
<dbReference type="AlphaFoldDB" id="A0A226C3B4"/>
<dbReference type="RefSeq" id="WP_089022324.1">
    <property type="nucleotide sequence ID" value="NZ_NIQC01000001.1"/>
</dbReference>
<evidence type="ECO:0000256" key="1">
    <source>
        <dbReference type="SAM" id="Phobius"/>
    </source>
</evidence>
<evidence type="ECO:0000313" key="2">
    <source>
        <dbReference type="EMBL" id="OWZ84900.1"/>
    </source>
</evidence>
<feature type="transmembrane region" description="Helical" evidence="1">
    <location>
        <begin position="7"/>
        <end position="28"/>
    </location>
</feature>
<feature type="transmembrane region" description="Helical" evidence="1">
    <location>
        <begin position="74"/>
        <end position="96"/>
    </location>
</feature>
<organism evidence="2 3">
    <name type="scientific">Natranaerobius trueperi</name>
    <dbReference type="NCBI Taxonomy" id="759412"/>
    <lineage>
        <taxon>Bacteria</taxon>
        <taxon>Bacillati</taxon>
        <taxon>Bacillota</taxon>
        <taxon>Clostridia</taxon>
        <taxon>Natranaerobiales</taxon>
        <taxon>Natranaerobiaceae</taxon>
        <taxon>Natranaerobius</taxon>
    </lineage>
</organism>
<accession>A0A226C3B4</accession>
<reference evidence="2 3" key="1">
    <citation type="submission" date="2017-06" db="EMBL/GenBank/DDBJ databases">
        <title>Draft Genome Sequence of Natranaerobius trueperi halophilic, alkalithermophilic bacteria from soda lakes.</title>
        <authorList>
            <person name="Zhao B."/>
        </authorList>
    </citation>
    <scope>NUCLEOTIDE SEQUENCE [LARGE SCALE GENOMIC DNA]</scope>
    <source>
        <strain evidence="2 3">DSM 18760</strain>
    </source>
</reference>
<name>A0A226C3B4_9FIRM</name>
<dbReference type="Proteomes" id="UP000214588">
    <property type="component" value="Unassembled WGS sequence"/>
</dbReference>
<proteinExistence type="predicted"/>
<keyword evidence="1" id="KW-1133">Transmembrane helix</keyword>
<keyword evidence="1" id="KW-0472">Membrane</keyword>